<gene>
    <name evidence="3" type="ORF">FLAG1_11925</name>
</gene>
<comment type="caution">
    <text evidence="3">The sequence shown here is derived from an EMBL/GenBank/DDBJ whole genome shotgun (WGS) entry which is preliminary data.</text>
</comment>
<accession>A0A0M9ELY9</accession>
<organism evidence="3 4">
    <name type="scientific">Fusarium langsethiae</name>
    <dbReference type="NCBI Taxonomy" id="179993"/>
    <lineage>
        <taxon>Eukaryota</taxon>
        <taxon>Fungi</taxon>
        <taxon>Dikarya</taxon>
        <taxon>Ascomycota</taxon>
        <taxon>Pezizomycotina</taxon>
        <taxon>Sordariomycetes</taxon>
        <taxon>Hypocreomycetidae</taxon>
        <taxon>Hypocreales</taxon>
        <taxon>Nectriaceae</taxon>
        <taxon>Fusarium</taxon>
    </lineage>
</organism>
<keyword evidence="4" id="KW-1185">Reference proteome</keyword>
<feature type="coiled-coil region" evidence="1">
    <location>
        <begin position="252"/>
        <end position="307"/>
    </location>
</feature>
<protein>
    <submittedName>
        <fullName evidence="3">Uncharacterized protein</fullName>
    </submittedName>
</protein>
<evidence type="ECO:0000256" key="1">
    <source>
        <dbReference type="SAM" id="Coils"/>
    </source>
</evidence>
<sequence length="406" mass="45555">MATSPCIDIDQTPAIVEWQWEGSTRTLATGDPDYDAIRFALRLDLTEVEDISFAHFEISIPFRFKDKPSGAGVCIRVNPFFVKSFHHSALSNPPDAVKQMFNSTTCLDFELDNKVTVLIPSDVKEPVVAARARSGKVLDSLYELSHVTSLRIYIEESLLSLDKFHAICEAVKRRQIRPSTDPNHDISRMFSDNGGKIATISPPKPPSYDKATKLPPNTNVTEPPVEKIIEPPPSVPPYTRKRPRQDSQADLFRQFLDKLNRLESKVQEQEADIVQLRAQNAQLRDKVARLEKRYEGLETQISLSQAHGNDSEEAAMIEIRDDIDSLNGRVTTIESADDIIYVTLHQCYSQGSSRIPQSTTLLLPDEAEVPDRARPHTNRTSIHIITTLTFGVRTTTVKRAASSPVR</sequence>
<evidence type="ECO:0000313" key="4">
    <source>
        <dbReference type="Proteomes" id="UP000037904"/>
    </source>
</evidence>
<feature type="region of interest" description="Disordered" evidence="2">
    <location>
        <begin position="194"/>
        <end position="247"/>
    </location>
</feature>
<reference evidence="3 4" key="1">
    <citation type="submission" date="2015-04" db="EMBL/GenBank/DDBJ databases">
        <title>The draft genome sequence of Fusarium langsethiae, a T-2/HT-2 mycotoxin producer.</title>
        <authorList>
            <person name="Lysoe E."/>
            <person name="Divon H.H."/>
            <person name="Terzi V."/>
            <person name="Orru L."/>
            <person name="Lamontanara A."/>
            <person name="Kolseth A.-K."/>
            <person name="Frandsen R.J."/>
            <person name="Nielsen K."/>
            <person name="Thrane U."/>
        </authorList>
    </citation>
    <scope>NUCLEOTIDE SEQUENCE [LARGE SCALE GENOMIC DNA]</scope>
    <source>
        <strain evidence="3 4">Fl201059</strain>
    </source>
</reference>
<evidence type="ECO:0000313" key="3">
    <source>
        <dbReference type="EMBL" id="KPA35376.1"/>
    </source>
</evidence>
<proteinExistence type="predicted"/>
<dbReference type="Proteomes" id="UP000037904">
    <property type="component" value="Unassembled WGS sequence"/>
</dbReference>
<dbReference type="AlphaFoldDB" id="A0A0M9ELY9"/>
<dbReference type="EMBL" id="JXCE01001186">
    <property type="protein sequence ID" value="KPA35376.1"/>
    <property type="molecule type" value="Genomic_DNA"/>
</dbReference>
<name>A0A0M9ELY9_FUSLA</name>
<evidence type="ECO:0000256" key="2">
    <source>
        <dbReference type="SAM" id="MobiDB-lite"/>
    </source>
</evidence>
<dbReference type="Gene3D" id="1.20.5.340">
    <property type="match status" value="1"/>
</dbReference>
<keyword evidence="1" id="KW-0175">Coiled coil</keyword>